<evidence type="ECO:0000256" key="4">
    <source>
        <dbReference type="ARBA" id="ARBA00022691"/>
    </source>
</evidence>
<dbReference type="AlphaFoldDB" id="A0A4V6BKV1"/>
<comment type="caution">
    <text evidence="10">The sequence shown here is derived from an EMBL/GenBank/DDBJ whole genome shotgun (WGS) entry which is preliminary data.</text>
</comment>
<dbReference type="EMBL" id="SZVO01000001">
    <property type="protein sequence ID" value="TKT94263.1"/>
    <property type="molecule type" value="Genomic_DNA"/>
</dbReference>
<dbReference type="PROSITE" id="PS00093">
    <property type="entry name" value="N4_MTASE"/>
    <property type="match status" value="1"/>
</dbReference>
<dbReference type="GO" id="GO:0009307">
    <property type="term" value="P:DNA restriction-modification system"/>
    <property type="evidence" value="ECO:0007669"/>
    <property type="project" value="UniProtKB-KW"/>
</dbReference>
<evidence type="ECO:0000256" key="8">
    <source>
        <dbReference type="RuleBase" id="RU362026"/>
    </source>
</evidence>
<evidence type="ECO:0000256" key="6">
    <source>
        <dbReference type="ARBA" id="ARBA00023125"/>
    </source>
</evidence>
<dbReference type="Gene3D" id="3.40.50.150">
    <property type="entry name" value="Vaccinia Virus protein VP39"/>
    <property type="match status" value="2"/>
</dbReference>
<dbReference type="InterPro" id="IPR002941">
    <property type="entry name" value="DNA_methylase_N4/N6"/>
</dbReference>
<dbReference type="OrthoDB" id="9800801at2"/>
<reference evidence="10 11" key="1">
    <citation type="submission" date="2019-05" db="EMBL/GenBank/DDBJ databases">
        <title>Dyadobacter AR-3-8 sp. nov., isolated from arctic soil.</title>
        <authorList>
            <person name="Chaudhary D.K."/>
        </authorList>
    </citation>
    <scope>NUCLEOTIDE SEQUENCE [LARGE SCALE GENOMIC DNA]</scope>
    <source>
        <strain evidence="10 11">AR-3-8</strain>
    </source>
</reference>
<name>A0A4V6BKV1_9BACT</name>
<evidence type="ECO:0000259" key="9">
    <source>
        <dbReference type="Pfam" id="PF01555"/>
    </source>
</evidence>
<evidence type="ECO:0000256" key="3">
    <source>
        <dbReference type="ARBA" id="ARBA00022679"/>
    </source>
</evidence>
<evidence type="ECO:0000256" key="5">
    <source>
        <dbReference type="ARBA" id="ARBA00022747"/>
    </source>
</evidence>
<dbReference type="InterPro" id="IPR001091">
    <property type="entry name" value="RM_Methyltransferase"/>
</dbReference>
<proteinExistence type="inferred from homology"/>
<gene>
    <name evidence="10" type="ORF">FDK13_03355</name>
</gene>
<evidence type="ECO:0000256" key="2">
    <source>
        <dbReference type="ARBA" id="ARBA00022603"/>
    </source>
</evidence>
<dbReference type="RefSeq" id="WP_137338551.1">
    <property type="nucleotide sequence ID" value="NZ_BSQH01000001.1"/>
</dbReference>
<dbReference type="EC" id="2.1.1.-" evidence="8"/>
<comment type="catalytic activity">
    <reaction evidence="7">
        <text>a 2'-deoxycytidine in DNA + S-adenosyl-L-methionine = an N(4)-methyl-2'-deoxycytidine in DNA + S-adenosyl-L-homocysteine + H(+)</text>
        <dbReference type="Rhea" id="RHEA:16857"/>
        <dbReference type="Rhea" id="RHEA-COMP:11369"/>
        <dbReference type="Rhea" id="RHEA-COMP:13674"/>
        <dbReference type="ChEBI" id="CHEBI:15378"/>
        <dbReference type="ChEBI" id="CHEBI:57856"/>
        <dbReference type="ChEBI" id="CHEBI:59789"/>
        <dbReference type="ChEBI" id="CHEBI:85452"/>
        <dbReference type="ChEBI" id="CHEBI:137933"/>
        <dbReference type="EC" id="2.1.1.113"/>
    </reaction>
</comment>
<dbReference type="PANTHER" id="PTHR13370">
    <property type="entry name" value="RNA METHYLASE-RELATED"/>
    <property type="match status" value="1"/>
</dbReference>
<evidence type="ECO:0000256" key="7">
    <source>
        <dbReference type="ARBA" id="ARBA00049120"/>
    </source>
</evidence>
<protein>
    <recommendedName>
        <fullName evidence="8">Methyltransferase</fullName>
        <ecNumber evidence="8">2.1.1.-</ecNumber>
    </recommendedName>
</protein>
<keyword evidence="6" id="KW-0238">DNA-binding</keyword>
<accession>A0A4V6BKV1</accession>
<dbReference type="GO" id="GO:0003677">
    <property type="term" value="F:DNA binding"/>
    <property type="evidence" value="ECO:0007669"/>
    <property type="project" value="UniProtKB-KW"/>
</dbReference>
<feature type="domain" description="DNA methylase N-4/N-6" evidence="9">
    <location>
        <begin position="47"/>
        <end position="92"/>
    </location>
</feature>
<dbReference type="Pfam" id="PF01555">
    <property type="entry name" value="N6_N4_Mtase"/>
    <property type="match status" value="1"/>
</dbReference>
<dbReference type="GO" id="GO:0015667">
    <property type="term" value="F:site-specific DNA-methyltransferase (cytosine-N4-specific) activity"/>
    <property type="evidence" value="ECO:0007669"/>
    <property type="project" value="UniProtKB-EC"/>
</dbReference>
<dbReference type="SUPFAM" id="SSF53335">
    <property type="entry name" value="S-adenosyl-L-methionine-dependent methyltransferases"/>
    <property type="match status" value="1"/>
</dbReference>
<dbReference type="GO" id="GO:0005737">
    <property type="term" value="C:cytoplasm"/>
    <property type="evidence" value="ECO:0007669"/>
    <property type="project" value="TreeGrafter"/>
</dbReference>
<sequence length="381" mass="43990">MSEVFTESLQNQLLIDQFNKECVNSAVGSEWSLHQLSPYIGKIKSSIAKYLIENFTQKGDLIFDPFCGAGTIPLEAWSLGRNAIGNDLNKYAFILTSAKLSPPNSLNEIISEIEKYDKEVSERVKTVNLANVPEWVQAFFHPETLREIIVWTEILKTEESWFILSCLLGILHHQRPGFLSHPSSHTVPYLRTNKFPKGEFPSLYEYRSVKDRLIKKIIRATKKQPNFDLGIGRHCYNEDASKLIVREKIDAIITSPPYMRQLNYARDNRLRLWFLGVENHKVLDEIISPKEIDFIKIITDCLKNWNEMLSSNGKCILFLGDNYSKKYKVTLPEIISNILINDIGKYELTFKHESLIPSNRRVRRDHSGNKIETILVFQKIA</sequence>
<keyword evidence="4" id="KW-0949">S-adenosyl-L-methionine</keyword>
<keyword evidence="11" id="KW-1185">Reference proteome</keyword>
<evidence type="ECO:0000313" key="10">
    <source>
        <dbReference type="EMBL" id="TKT94263.1"/>
    </source>
</evidence>
<dbReference type="InterPro" id="IPR029063">
    <property type="entry name" value="SAM-dependent_MTases_sf"/>
</dbReference>
<dbReference type="PRINTS" id="PR00508">
    <property type="entry name" value="S21N4MTFRASE"/>
</dbReference>
<dbReference type="InterPro" id="IPR017985">
    <property type="entry name" value="MeTrfase_CN4_CS"/>
</dbReference>
<dbReference type="Proteomes" id="UP000304900">
    <property type="component" value="Unassembled WGS sequence"/>
</dbReference>
<dbReference type="PANTHER" id="PTHR13370:SF3">
    <property type="entry name" value="TRNA (GUANINE(10)-N2)-METHYLTRANSFERASE HOMOLOG"/>
    <property type="match status" value="1"/>
</dbReference>
<dbReference type="GO" id="GO:0008170">
    <property type="term" value="F:N-methyltransferase activity"/>
    <property type="evidence" value="ECO:0007669"/>
    <property type="project" value="InterPro"/>
</dbReference>
<evidence type="ECO:0000313" key="11">
    <source>
        <dbReference type="Proteomes" id="UP000304900"/>
    </source>
</evidence>
<organism evidence="10 11">
    <name type="scientific">Dyadobacter frigoris</name>
    <dbReference type="NCBI Taxonomy" id="2576211"/>
    <lineage>
        <taxon>Bacteria</taxon>
        <taxon>Pseudomonadati</taxon>
        <taxon>Bacteroidota</taxon>
        <taxon>Cytophagia</taxon>
        <taxon>Cytophagales</taxon>
        <taxon>Spirosomataceae</taxon>
        <taxon>Dyadobacter</taxon>
    </lineage>
</organism>
<evidence type="ECO:0000256" key="1">
    <source>
        <dbReference type="ARBA" id="ARBA00010203"/>
    </source>
</evidence>
<keyword evidence="5" id="KW-0680">Restriction system</keyword>
<keyword evidence="3 10" id="KW-0808">Transferase</keyword>
<dbReference type="GO" id="GO:0032259">
    <property type="term" value="P:methylation"/>
    <property type="evidence" value="ECO:0007669"/>
    <property type="project" value="UniProtKB-KW"/>
</dbReference>
<keyword evidence="2 10" id="KW-0489">Methyltransferase</keyword>
<comment type="similarity">
    <text evidence="1">Belongs to the N(4)/N(6)-methyltransferase family. N(4) subfamily.</text>
</comment>